<dbReference type="EMBL" id="BFBB01000007">
    <property type="protein sequence ID" value="GBF50835.1"/>
    <property type="molecule type" value="Genomic_DNA"/>
</dbReference>
<dbReference type="Proteomes" id="UP000245133">
    <property type="component" value="Unassembled WGS sequence"/>
</dbReference>
<evidence type="ECO:0000313" key="3">
    <source>
        <dbReference type="Proteomes" id="UP000245133"/>
    </source>
</evidence>
<dbReference type="OrthoDB" id="9811006at2"/>
<feature type="domain" description="Lipid/polyisoprenoid-binding YceI-like" evidence="1">
    <location>
        <begin position="42"/>
        <end position="205"/>
    </location>
</feature>
<protein>
    <submittedName>
        <fullName evidence="2">YceI family protein</fullName>
    </submittedName>
</protein>
<sequence length="205" mass="22130">MKQSQILTTALVAFSALVLNCGQKPAQLAGDAYPVAKASGTNFNLDVNQSKIEWIGAKVSMKHNGLVNLKSGNLSAKGGEITSGKFIIDLPSLVNSDLEGTWKAKLEGHLKSEDFFNVEKFPEAIFEIASVTKADKGYDVRGNLTIKGITKGISFPAEIQFEGEKPVSAKAKAVINRKDWGIVYPGMPDDLISDTVEFNLNLVTQ</sequence>
<gene>
    <name evidence="2" type="ORF">LPTSP4_23620</name>
</gene>
<dbReference type="SUPFAM" id="SSF101874">
    <property type="entry name" value="YceI-like"/>
    <property type="match status" value="1"/>
</dbReference>
<keyword evidence="3" id="KW-1185">Reference proteome</keyword>
<dbReference type="SMART" id="SM00867">
    <property type="entry name" value="YceI"/>
    <property type="match status" value="1"/>
</dbReference>
<dbReference type="Pfam" id="PF04264">
    <property type="entry name" value="YceI"/>
    <property type="match status" value="1"/>
</dbReference>
<reference evidence="2 3" key="1">
    <citation type="submission" date="2018-02" db="EMBL/GenBank/DDBJ databases">
        <title>Novel Leptospira species isolated from soil and water in Japan.</title>
        <authorList>
            <person name="Nakao R."/>
            <person name="Masuzawa T."/>
        </authorList>
    </citation>
    <scope>NUCLEOTIDE SEQUENCE [LARGE SCALE GENOMIC DNA]</scope>
    <source>
        <strain evidence="2 3">YH101</strain>
    </source>
</reference>
<dbReference type="InterPro" id="IPR036761">
    <property type="entry name" value="TTHA0802/YceI-like_sf"/>
</dbReference>
<dbReference type="RefSeq" id="WP_108976902.1">
    <property type="nucleotide sequence ID" value="NZ_BFBB01000007.1"/>
</dbReference>
<dbReference type="AlphaFoldDB" id="A0A2P2E1R8"/>
<evidence type="ECO:0000259" key="1">
    <source>
        <dbReference type="SMART" id="SM00867"/>
    </source>
</evidence>
<dbReference type="PANTHER" id="PTHR34406:SF1">
    <property type="entry name" value="PROTEIN YCEI"/>
    <property type="match status" value="1"/>
</dbReference>
<accession>A0A2P2E1R8</accession>
<proteinExistence type="predicted"/>
<organism evidence="2 3">
    <name type="scientific">Leptospira ryugenii</name>
    <dbReference type="NCBI Taxonomy" id="1917863"/>
    <lineage>
        <taxon>Bacteria</taxon>
        <taxon>Pseudomonadati</taxon>
        <taxon>Spirochaetota</taxon>
        <taxon>Spirochaetia</taxon>
        <taxon>Leptospirales</taxon>
        <taxon>Leptospiraceae</taxon>
        <taxon>Leptospira</taxon>
    </lineage>
</organism>
<dbReference type="Gene3D" id="2.40.128.110">
    <property type="entry name" value="Lipid/polyisoprenoid-binding, YceI-like"/>
    <property type="match status" value="1"/>
</dbReference>
<name>A0A2P2E1R8_9LEPT</name>
<dbReference type="PANTHER" id="PTHR34406">
    <property type="entry name" value="PROTEIN YCEI"/>
    <property type="match status" value="1"/>
</dbReference>
<evidence type="ECO:0000313" key="2">
    <source>
        <dbReference type="EMBL" id="GBF50835.1"/>
    </source>
</evidence>
<comment type="caution">
    <text evidence="2">The sequence shown here is derived from an EMBL/GenBank/DDBJ whole genome shotgun (WGS) entry which is preliminary data.</text>
</comment>
<dbReference type="InterPro" id="IPR007372">
    <property type="entry name" value="Lipid/polyisoprenoid-bd_YceI"/>
</dbReference>